<dbReference type="PIRSF" id="PIRSF005739">
    <property type="entry name" value="O-mtase"/>
    <property type="match status" value="1"/>
</dbReference>
<dbReference type="eggNOG" id="KOG3178">
    <property type="taxonomic scope" value="Eukaryota"/>
</dbReference>
<dbReference type="PROSITE" id="PS51683">
    <property type="entry name" value="SAM_OMT_II"/>
    <property type="match status" value="1"/>
</dbReference>
<dbReference type="PANTHER" id="PTHR43712:SF17">
    <property type="entry name" value="O-METHYLTRANSFERASE"/>
    <property type="match status" value="1"/>
</dbReference>
<dbReference type="SUPFAM" id="SSF53335">
    <property type="entry name" value="S-adenosyl-L-methionine-dependent methyltransferases"/>
    <property type="match status" value="1"/>
</dbReference>
<dbReference type="Pfam" id="PF00891">
    <property type="entry name" value="Methyltransf_2"/>
    <property type="match status" value="1"/>
</dbReference>
<dbReference type="SUPFAM" id="SSF46785">
    <property type="entry name" value="Winged helix' DNA-binding domain"/>
    <property type="match status" value="1"/>
</dbReference>
<gene>
    <name evidence="6" type="ORF">UCREL1_5963</name>
</gene>
<proteinExistence type="predicted"/>
<dbReference type="Proteomes" id="UP000012174">
    <property type="component" value="Unassembled WGS sequence"/>
</dbReference>
<dbReference type="Gene3D" id="1.10.10.10">
    <property type="entry name" value="Winged helix-like DNA-binding domain superfamily/Winged helix DNA-binding domain"/>
    <property type="match status" value="1"/>
</dbReference>
<dbReference type="PANTHER" id="PTHR43712">
    <property type="entry name" value="PUTATIVE (AFU_ORTHOLOGUE AFUA_4G14580)-RELATED"/>
    <property type="match status" value="1"/>
</dbReference>
<keyword evidence="1 6" id="KW-0489">Methyltransferase</keyword>
<evidence type="ECO:0000256" key="1">
    <source>
        <dbReference type="ARBA" id="ARBA00022603"/>
    </source>
</evidence>
<keyword evidence="7" id="KW-1185">Reference proteome</keyword>
<keyword evidence="2 6" id="KW-0808">Transferase</keyword>
<evidence type="ECO:0000259" key="5">
    <source>
        <dbReference type="Pfam" id="PF00891"/>
    </source>
</evidence>
<organism evidence="6 7">
    <name type="scientific">Eutypa lata (strain UCR-EL1)</name>
    <name type="common">Grapevine dieback disease fungus</name>
    <name type="synonym">Eutypa armeniacae</name>
    <dbReference type="NCBI Taxonomy" id="1287681"/>
    <lineage>
        <taxon>Eukaryota</taxon>
        <taxon>Fungi</taxon>
        <taxon>Dikarya</taxon>
        <taxon>Ascomycota</taxon>
        <taxon>Pezizomycotina</taxon>
        <taxon>Sordariomycetes</taxon>
        <taxon>Xylariomycetidae</taxon>
        <taxon>Xylariales</taxon>
        <taxon>Diatrypaceae</taxon>
        <taxon>Eutypa</taxon>
    </lineage>
</organism>
<protein>
    <submittedName>
        <fullName evidence="6">Putative sterigmatocystin 8-o-methyltransferase protein</fullName>
    </submittedName>
</protein>
<accession>M7TB02</accession>
<evidence type="ECO:0000256" key="2">
    <source>
        <dbReference type="ARBA" id="ARBA00022679"/>
    </source>
</evidence>
<dbReference type="OMA" id="MIRYCWS"/>
<dbReference type="GO" id="GO:0032259">
    <property type="term" value="P:methylation"/>
    <property type="evidence" value="ECO:0007669"/>
    <property type="project" value="UniProtKB-KW"/>
</dbReference>
<dbReference type="InterPro" id="IPR036390">
    <property type="entry name" value="WH_DNA-bd_sf"/>
</dbReference>
<dbReference type="KEGG" id="ela:UCREL1_5963"/>
<reference evidence="7" key="1">
    <citation type="journal article" date="2013" name="Genome Announc.">
        <title>Draft genome sequence of the grapevine dieback fungus Eutypa lata UCR-EL1.</title>
        <authorList>
            <person name="Blanco-Ulate B."/>
            <person name="Rolshausen P.E."/>
            <person name="Cantu D."/>
        </authorList>
    </citation>
    <scope>NUCLEOTIDE SEQUENCE [LARGE SCALE GENOMIC DNA]</scope>
    <source>
        <strain evidence="7">UCR-EL1</strain>
    </source>
</reference>
<dbReference type="AlphaFoldDB" id="M7TB02"/>
<dbReference type="GO" id="GO:0008171">
    <property type="term" value="F:O-methyltransferase activity"/>
    <property type="evidence" value="ECO:0007669"/>
    <property type="project" value="InterPro"/>
</dbReference>
<evidence type="ECO:0000313" key="7">
    <source>
        <dbReference type="Proteomes" id="UP000012174"/>
    </source>
</evidence>
<feature type="domain" description="O-methyltransferase C-terminal" evidence="5">
    <location>
        <begin position="191"/>
        <end position="332"/>
    </location>
</feature>
<name>M7TB02_EUTLA</name>
<dbReference type="InterPro" id="IPR016461">
    <property type="entry name" value="COMT-like"/>
</dbReference>
<dbReference type="InterPro" id="IPR036388">
    <property type="entry name" value="WH-like_DNA-bd_sf"/>
</dbReference>
<dbReference type="OrthoDB" id="3340390at2759"/>
<evidence type="ECO:0000256" key="4">
    <source>
        <dbReference type="PIRSR" id="PIRSR005739-1"/>
    </source>
</evidence>
<evidence type="ECO:0000313" key="6">
    <source>
        <dbReference type="EMBL" id="EMR67041.1"/>
    </source>
</evidence>
<dbReference type="HOGENOM" id="CLU_005533_5_0_1"/>
<dbReference type="InterPro" id="IPR029063">
    <property type="entry name" value="SAM-dependent_MTases_sf"/>
</dbReference>
<evidence type="ECO:0000256" key="3">
    <source>
        <dbReference type="ARBA" id="ARBA00022691"/>
    </source>
</evidence>
<sequence>MESVGRAVWAEPTCFAAVETAINMGVFPFMVKKSPSTTTAEQLAVATGVEYALMCRILKHLAAMEVILEVGADEYLVTSFTRALAIKHVADSFPHISTTAAPACYSVSDFLASKGFKSPTDVADCPFQYAYKVSMPWYDWMNTQSPEVLSRFNSHMTVYHKGRPSWVDDDFYPIQDRLVKGMRDDPDSVFLVDVGGSKGQDLEELLQKHPNIPGKLILQDQPEVVKEARPLPESVEMMGHDFLKPQPIRGARSYYLHSILHNWPDAECHTILRQLAGAMEPGYSKVLINDTVIPATGANWVMTAHDIMMMVVLASSERRLDEFEAMISKAGLKITGIWSHPNGVQSLIECELA</sequence>
<keyword evidence="3" id="KW-0949">S-adenosyl-L-methionine</keyword>
<dbReference type="Gene3D" id="3.40.50.150">
    <property type="entry name" value="Vaccinia Virus protein VP39"/>
    <property type="match status" value="1"/>
</dbReference>
<dbReference type="EMBL" id="KB706540">
    <property type="protein sequence ID" value="EMR67041.1"/>
    <property type="molecule type" value="Genomic_DNA"/>
</dbReference>
<feature type="active site" description="Proton acceptor" evidence="4">
    <location>
        <position position="261"/>
    </location>
</feature>
<dbReference type="InterPro" id="IPR001077">
    <property type="entry name" value="COMT_C"/>
</dbReference>